<keyword evidence="4" id="KW-0456">Lyase</keyword>
<keyword evidence="3" id="KW-0862">Zinc</keyword>
<keyword evidence="6" id="KW-1185">Reference proteome</keyword>
<dbReference type="GO" id="GO:0046872">
    <property type="term" value="F:metal ion binding"/>
    <property type="evidence" value="ECO:0007669"/>
    <property type="project" value="UniProtKB-KW"/>
</dbReference>
<dbReference type="Gene3D" id="3.30.479.10">
    <property type="entry name" value="6-pyruvoyl tetrahydropterin synthase/QueD"/>
    <property type="match status" value="1"/>
</dbReference>
<name>A0A3N6MNF3_NATCH</name>
<evidence type="ECO:0000313" key="5">
    <source>
        <dbReference type="EMBL" id="RQG95996.1"/>
    </source>
</evidence>
<dbReference type="InterPro" id="IPR007115">
    <property type="entry name" value="6-PTP_synth/QueD"/>
</dbReference>
<keyword evidence="2" id="KW-0479">Metal-binding</keyword>
<proteinExistence type="predicted"/>
<sequence>MYSVTVSQCLVAQHYLTVPDPGPEGELHSHHFTVAATIRNAELNEHGYVHDIDDVRRAMDAVCGFYADRTLNDCPGFEDRNPSVERFARLFGDRLLEHLEPDGVSELRIEIEEDDVASVAHERTC</sequence>
<dbReference type="Proteomes" id="UP000282323">
    <property type="component" value="Unassembled WGS sequence"/>
</dbReference>
<evidence type="ECO:0000256" key="2">
    <source>
        <dbReference type="ARBA" id="ARBA00022723"/>
    </source>
</evidence>
<protein>
    <submittedName>
        <fullName evidence="5">6-carboxytetrahydropterin synthase</fullName>
    </submittedName>
</protein>
<comment type="cofactor">
    <cofactor evidence="1">
        <name>Zn(2+)</name>
        <dbReference type="ChEBI" id="CHEBI:29105"/>
    </cofactor>
</comment>
<dbReference type="InterPro" id="IPR038418">
    <property type="entry name" value="6-PTP_synth/QueD_sf"/>
</dbReference>
<gene>
    <name evidence="5" type="ORF">EA473_07410</name>
</gene>
<evidence type="ECO:0000256" key="3">
    <source>
        <dbReference type="ARBA" id="ARBA00022833"/>
    </source>
</evidence>
<evidence type="ECO:0000256" key="1">
    <source>
        <dbReference type="ARBA" id="ARBA00001947"/>
    </source>
</evidence>
<dbReference type="RefSeq" id="WP_124194997.1">
    <property type="nucleotide sequence ID" value="NZ_REGA01000004.1"/>
</dbReference>
<reference evidence="5 6" key="1">
    <citation type="submission" date="2018-10" db="EMBL/GenBank/DDBJ databases">
        <title>Natrarchaeobius chitinivorans gen. nov., sp. nov., and Natrarchaeobius haloalkaliphilus sp. nov., alkaliphilic, chitin-utilizing haloarchaea from hypersaline alkaline lakes.</title>
        <authorList>
            <person name="Sorokin D.Y."/>
            <person name="Elcheninov A.G."/>
            <person name="Kostrikina N.A."/>
            <person name="Bale N.J."/>
            <person name="Sinninghe Damste J.S."/>
            <person name="Khijniak T.V."/>
            <person name="Kublanov I.V."/>
            <person name="Toshchakov S.V."/>
        </authorList>
    </citation>
    <scope>NUCLEOTIDE SEQUENCE [LARGE SCALE GENOMIC DNA]</scope>
    <source>
        <strain evidence="5 6">AArcht4T</strain>
    </source>
</reference>
<evidence type="ECO:0000313" key="6">
    <source>
        <dbReference type="Proteomes" id="UP000282323"/>
    </source>
</evidence>
<accession>A0A3N6MNF3</accession>
<evidence type="ECO:0000256" key="4">
    <source>
        <dbReference type="ARBA" id="ARBA00023239"/>
    </source>
</evidence>
<dbReference type="AlphaFoldDB" id="A0A3N6MNF3"/>
<organism evidence="5 6">
    <name type="scientific">Natrarchaeobius chitinivorans</name>
    <dbReference type="NCBI Taxonomy" id="1679083"/>
    <lineage>
        <taxon>Archaea</taxon>
        <taxon>Methanobacteriati</taxon>
        <taxon>Methanobacteriota</taxon>
        <taxon>Stenosarchaea group</taxon>
        <taxon>Halobacteria</taxon>
        <taxon>Halobacteriales</taxon>
        <taxon>Natrialbaceae</taxon>
        <taxon>Natrarchaeobius</taxon>
    </lineage>
</organism>
<dbReference type="SUPFAM" id="SSF55620">
    <property type="entry name" value="Tetrahydrobiopterin biosynthesis enzymes-like"/>
    <property type="match status" value="1"/>
</dbReference>
<comment type="caution">
    <text evidence="5">The sequence shown here is derived from an EMBL/GenBank/DDBJ whole genome shotgun (WGS) entry which is preliminary data.</text>
</comment>
<dbReference type="PANTHER" id="PTHR12589:SF7">
    <property type="entry name" value="6-PYRUVOYL TETRAHYDROBIOPTERIN SYNTHASE"/>
    <property type="match status" value="1"/>
</dbReference>
<dbReference type="Pfam" id="PF01242">
    <property type="entry name" value="PTPS"/>
    <property type="match status" value="1"/>
</dbReference>
<dbReference type="PANTHER" id="PTHR12589">
    <property type="entry name" value="PYRUVOYL TETRAHYDROBIOPTERIN SYNTHASE"/>
    <property type="match status" value="1"/>
</dbReference>
<dbReference type="EMBL" id="REGA01000004">
    <property type="protein sequence ID" value="RQG95996.1"/>
    <property type="molecule type" value="Genomic_DNA"/>
</dbReference>
<dbReference type="OrthoDB" id="6529at2157"/>
<dbReference type="GO" id="GO:0016829">
    <property type="term" value="F:lyase activity"/>
    <property type="evidence" value="ECO:0007669"/>
    <property type="project" value="UniProtKB-KW"/>
</dbReference>